<dbReference type="GO" id="GO:0000467">
    <property type="term" value="P:exonucleolytic trimming to generate mature 3'-end of 5.8S rRNA from tricistronic rRNA transcript (SSU-rRNA, 5.8S rRNA, LSU-rRNA)"/>
    <property type="evidence" value="ECO:0007669"/>
    <property type="project" value="InterPro"/>
</dbReference>
<dbReference type="SMART" id="SM00474">
    <property type="entry name" value="35EXOc"/>
    <property type="match status" value="1"/>
</dbReference>
<protein>
    <submittedName>
        <fullName evidence="11">Exosome complex exonuclease rrp6</fullName>
    </submittedName>
</protein>
<dbReference type="InterPro" id="IPR044876">
    <property type="entry name" value="HRDC_dom_sf"/>
</dbReference>
<dbReference type="EMBL" id="MU865970">
    <property type="protein sequence ID" value="KAK4445025.1"/>
    <property type="molecule type" value="Genomic_DNA"/>
</dbReference>
<keyword evidence="6 11" id="KW-0269">Exonuclease</keyword>
<feature type="compositionally biased region" description="Basic residues" evidence="9">
    <location>
        <begin position="198"/>
        <end position="209"/>
    </location>
</feature>
<dbReference type="Pfam" id="PF08066">
    <property type="entry name" value="PMC2NT"/>
    <property type="match status" value="1"/>
</dbReference>
<dbReference type="GO" id="GO:0071044">
    <property type="term" value="P:histone mRNA catabolic process"/>
    <property type="evidence" value="ECO:0007669"/>
    <property type="project" value="TreeGrafter"/>
</dbReference>
<dbReference type="InterPro" id="IPR012588">
    <property type="entry name" value="Exosome-assoc_fac_Rrp6_N"/>
</dbReference>
<dbReference type="Gene3D" id="3.30.420.10">
    <property type="entry name" value="Ribonuclease H-like superfamily/Ribonuclease H"/>
    <property type="match status" value="1"/>
</dbReference>
<dbReference type="PANTHER" id="PTHR12124">
    <property type="entry name" value="POLYMYOSITIS/SCLERODERMA AUTOANTIGEN-RELATED"/>
    <property type="match status" value="1"/>
</dbReference>
<evidence type="ECO:0000256" key="9">
    <source>
        <dbReference type="SAM" id="MobiDB-lite"/>
    </source>
</evidence>
<feature type="compositionally biased region" description="Basic residues" evidence="9">
    <location>
        <begin position="781"/>
        <end position="805"/>
    </location>
</feature>
<dbReference type="Proteomes" id="UP001321760">
    <property type="component" value="Unassembled WGS sequence"/>
</dbReference>
<gene>
    <name evidence="11" type="ORF">QBC34DRAFT_384771</name>
</gene>
<keyword evidence="3" id="KW-0540">Nuclease</keyword>
<dbReference type="PANTHER" id="PTHR12124:SF47">
    <property type="entry name" value="EXOSOME COMPONENT 10"/>
    <property type="match status" value="1"/>
</dbReference>
<dbReference type="InterPro" id="IPR045092">
    <property type="entry name" value="Rrp6-like"/>
</dbReference>
<comment type="subcellular location">
    <subcellularLocation>
        <location evidence="1">Nucleus</location>
    </subcellularLocation>
</comment>
<dbReference type="GO" id="GO:0071038">
    <property type="term" value="P:TRAMP-dependent tRNA surveillance pathway"/>
    <property type="evidence" value="ECO:0007669"/>
    <property type="project" value="TreeGrafter"/>
</dbReference>
<keyword evidence="2" id="KW-0698">rRNA processing</keyword>
<evidence type="ECO:0000313" key="11">
    <source>
        <dbReference type="EMBL" id="KAK4445025.1"/>
    </source>
</evidence>
<dbReference type="GO" id="GO:0000176">
    <property type="term" value="C:nuclear exosome (RNase complex)"/>
    <property type="evidence" value="ECO:0007669"/>
    <property type="project" value="InterPro"/>
</dbReference>
<comment type="caution">
    <text evidence="11">The sequence shown here is derived from an EMBL/GenBank/DDBJ whole genome shotgun (WGS) entry which is preliminary data.</text>
</comment>
<keyword evidence="5" id="KW-0271">Exosome</keyword>
<evidence type="ECO:0000256" key="4">
    <source>
        <dbReference type="ARBA" id="ARBA00022801"/>
    </source>
</evidence>
<evidence type="ECO:0000256" key="3">
    <source>
        <dbReference type="ARBA" id="ARBA00022722"/>
    </source>
</evidence>
<dbReference type="GO" id="GO:0071040">
    <property type="term" value="P:nuclear polyadenylation-dependent antisense transcript catabolic process"/>
    <property type="evidence" value="ECO:0007669"/>
    <property type="project" value="TreeGrafter"/>
</dbReference>
<dbReference type="InterPro" id="IPR010997">
    <property type="entry name" value="HRDC-like_sf"/>
</dbReference>
<reference evidence="11" key="1">
    <citation type="journal article" date="2023" name="Mol. Phylogenet. Evol.">
        <title>Genome-scale phylogeny and comparative genomics of the fungal order Sordariales.</title>
        <authorList>
            <person name="Hensen N."/>
            <person name="Bonometti L."/>
            <person name="Westerberg I."/>
            <person name="Brannstrom I.O."/>
            <person name="Guillou S."/>
            <person name="Cros-Aarteil S."/>
            <person name="Calhoun S."/>
            <person name="Haridas S."/>
            <person name="Kuo A."/>
            <person name="Mondo S."/>
            <person name="Pangilinan J."/>
            <person name="Riley R."/>
            <person name="LaButti K."/>
            <person name="Andreopoulos B."/>
            <person name="Lipzen A."/>
            <person name="Chen C."/>
            <person name="Yan M."/>
            <person name="Daum C."/>
            <person name="Ng V."/>
            <person name="Clum A."/>
            <person name="Steindorff A."/>
            <person name="Ohm R.A."/>
            <person name="Martin F."/>
            <person name="Silar P."/>
            <person name="Natvig D.O."/>
            <person name="Lalanne C."/>
            <person name="Gautier V."/>
            <person name="Ament-Velasquez S.L."/>
            <person name="Kruys A."/>
            <person name="Hutchinson M.I."/>
            <person name="Powell A.J."/>
            <person name="Barry K."/>
            <person name="Miller A.N."/>
            <person name="Grigoriev I.V."/>
            <person name="Debuchy R."/>
            <person name="Gladieux P."/>
            <person name="Hiltunen Thoren M."/>
            <person name="Johannesson H."/>
        </authorList>
    </citation>
    <scope>NUCLEOTIDE SEQUENCE</scope>
    <source>
        <strain evidence="11">PSN243</strain>
    </source>
</reference>
<dbReference type="InterPro" id="IPR012337">
    <property type="entry name" value="RNaseH-like_sf"/>
</dbReference>
<dbReference type="GO" id="GO:0071037">
    <property type="term" value="P:nuclear polyadenylation-dependent snRNA catabolic process"/>
    <property type="evidence" value="ECO:0007669"/>
    <property type="project" value="TreeGrafter"/>
</dbReference>
<feature type="compositionally biased region" description="Basic and acidic residues" evidence="9">
    <location>
        <begin position="861"/>
        <end position="872"/>
    </location>
</feature>
<dbReference type="Gene3D" id="1.10.150.80">
    <property type="entry name" value="HRDC domain"/>
    <property type="match status" value="1"/>
</dbReference>
<evidence type="ECO:0000313" key="12">
    <source>
        <dbReference type="Proteomes" id="UP001321760"/>
    </source>
</evidence>
<dbReference type="SUPFAM" id="SSF47819">
    <property type="entry name" value="HRDC-like"/>
    <property type="match status" value="1"/>
</dbReference>
<dbReference type="InterPro" id="IPR002121">
    <property type="entry name" value="HRDC_dom"/>
</dbReference>
<dbReference type="GO" id="GO:0005730">
    <property type="term" value="C:nucleolus"/>
    <property type="evidence" value="ECO:0007669"/>
    <property type="project" value="TreeGrafter"/>
</dbReference>
<dbReference type="GO" id="GO:0000166">
    <property type="term" value="F:nucleotide binding"/>
    <property type="evidence" value="ECO:0007669"/>
    <property type="project" value="InterPro"/>
</dbReference>
<keyword evidence="4" id="KW-0378">Hydrolase</keyword>
<accession>A0AAV9GCE4</accession>
<sequence>MDPTQQFKALQESVQTALVTATRTVNELANEDLQFQRTAHPLVGNHLDEKTQHILDLANSLLKSAGEVTGQKVSALEDADDVDIQWRGIVDNIDGLLEKADTSLDEYTGLIKRKDAPTPEGGRDAKRTKPTNERLDWSLLRANILKPQEIFERPPDNLSTAPWKPVLTQKPHAKVPLKQSLAQGADDEYELSISKPKPGNKRIKNKKNKQGPLDALIPEAIPLGIQAKTATWRERILDSLRSKYGEKLANGSRRFRHPYETEIVDLEYPQAIYERHEPIKYLPIDSTEAIWVDTYEGVLEMLEELKNASEIAIDLEHHDFRTYTGLLSLMQISTREKDWVVDTLVPWRHKLEILNEVFADPKIVKVLHGAKMDIIWLQRDLGLYVVGLFDTYHAVDVLGTYPTKSLAALLKKFVGFDADKRYQLADWRIRPLDEKMLHYARCDTHFLLYVYDMLRNELVERSDRNNPELNFIEKVLQDSKDTSLQRYTSPNYDQRTGQGKGGWFIPLTKSNAAWDGEQFAVFKAVHKWRDDTARKIDESTLFIMSPSVQADIAQYMPKDKKALWSLLGNHARNLKAHLDDLFNVIQKAKAEGRNGPTALQFLREQRTIEGPEGAIAPATAADAAIPPVSELRTKLSQLWGNMAMSTRWEESDKAVTSNDQEVIVFSYPQPVHAEFGSAPQQEAAESPSGDRQAADDEPQPETLDQEFTLKAGRKHKIDDEGPESTSDAEEAAISTPTSAGAFGEAAPGEFISMEDDDESVQSDQSDQEGAKGGARALSKKDKFKAKAKANKEARRARKLAKRQTRKEKEDASKGAKEEEGGADEEPFDYSNAPSVLHASKSNGGAKDGGKGKKAFNPYSRKSGDAPQGERRLGLVKSGKTATFKK</sequence>
<dbReference type="SUPFAM" id="SSF53098">
    <property type="entry name" value="Ribonuclease H-like"/>
    <property type="match status" value="1"/>
</dbReference>
<dbReference type="GO" id="GO:0000175">
    <property type="term" value="F:3'-5'-RNA exonuclease activity"/>
    <property type="evidence" value="ECO:0007669"/>
    <property type="project" value="InterPro"/>
</dbReference>
<dbReference type="PROSITE" id="PS50967">
    <property type="entry name" value="HRDC"/>
    <property type="match status" value="1"/>
</dbReference>
<dbReference type="Pfam" id="PF00570">
    <property type="entry name" value="HRDC"/>
    <property type="match status" value="1"/>
</dbReference>
<keyword evidence="7" id="KW-0539">Nucleus</keyword>
<evidence type="ECO:0000256" key="8">
    <source>
        <dbReference type="ARBA" id="ARBA00043957"/>
    </source>
</evidence>
<feature type="domain" description="HRDC" evidence="10">
    <location>
        <begin position="515"/>
        <end position="595"/>
    </location>
</feature>
<dbReference type="InterPro" id="IPR002562">
    <property type="entry name" value="3'-5'_exonuclease_dom"/>
</dbReference>
<feature type="compositionally biased region" description="Basic and acidic residues" evidence="9">
    <location>
        <begin position="112"/>
        <end position="132"/>
    </location>
</feature>
<dbReference type="InterPro" id="IPR036397">
    <property type="entry name" value="RNaseH_sf"/>
</dbReference>
<dbReference type="Pfam" id="PF01612">
    <property type="entry name" value="DNA_pol_A_exo1"/>
    <property type="match status" value="1"/>
</dbReference>
<dbReference type="GO" id="GO:0071036">
    <property type="term" value="P:nuclear polyadenylation-dependent snoRNA catabolic process"/>
    <property type="evidence" value="ECO:0007669"/>
    <property type="project" value="TreeGrafter"/>
</dbReference>
<comment type="similarity">
    <text evidence="8">Belongs to the exosome component 10/RRP6 family.</text>
</comment>
<dbReference type="CDD" id="cd06147">
    <property type="entry name" value="Rrp6p_like_exo"/>
    <property type="match status" value="1"/>
</dbReference>
<dbReference type="GO" id="GO:0071051">
    <property type="term" value="P:poly(A)-dependent snoRNA 3'-end processing"/>
    <property type="evidence" value="ECO:0007669"/>
    <property type="project" value="TreeGrafter"/>
</dbReference>
<feature type="compositionally biased region" description="Low complexity" evidence="9">
    <location>
        <begin position="739"/>
        <end position="750"/>
    </location>
</feature>
<dbReference type="GO" id="GO:0071039">
    <property type="term" value="P:nuclear polyadenylation-dependent CUT catabolic process"/>
    <property type="evidence" value="ECO:0007669"/>
    <property type="project" value="TreeGrafter"/>
</dbReference>
<dbReference type="AlphaFoldDB" id="A0AAV9GCE4"/>
<evidence type="ECO:0000256" key="5">
    <source>
        <dbReference type="ARBA" id="ARBA00022835"/>
    </source>
</evidence>
<proteinExistence type="inferred from homology"/>
<dbReference type="GO" id="GO:0071035">
    <property type="term" value="P:nuclear polyadenylation-dependent rRNA catabolic process"/>
    <property type="evidence" value="ECO:0007669"/>
    <property type="project" value="TreeGrafter"/>
</dbReference>
<name>A0AAV9GCE4_9PEZI</name>
<feature type="region of interest" description="Disordered" evidence="9">
    <location>
        <begin position="676"/>
        <end position="885"/>
    </location>
</feature>
<feature type="compositionally biased region" description="Acidic residues" evidence="9">
    <location>
        <begin position="720"/>
        <end position="730"/>
    </location>
</feature>
<feature type="region of interest" description="Disordered" evidence="9">
    <location>
        <begin position="111"/>
        <end position="132"/>
    </location>
</feature>
<dbReference type="InterPro" id="IPR049559">
    <property type="entry name" value="Rrp6p-like_exo"/>
</dbReference>
<evidence type="ECO:0000256" key="1">
    <source>
        <dbReference type="ARBA" id="ARBA00004123"/>
    </source>
</evidence>
<evidence type="ECO:0000256" key="6">
    <source>
        <dbReference type="ARBA" id="ARBA00022839"/>
    </source>
</evidence>
<evidence type="ECO:0000256" key="7">
    <source>
        <dbReference type="ARBA" id="ARBA00023242"/>
    </source>
</evidence>
<keyword evidence="12" id="KW-1185">Reference proteome</keyword>
<evidence type="ECO:0000256" key="2">
    <source>
        <dbReference type="ARBA" id="ARBA00022552"/>
    </source>
</evidence>
<feature type="compositionally biased region" description="Basic and acidic residues" evidence="9">
    <location>
        <begin position="806"/>
        <end position="819"/>
    </location>
</feature>
<organism evidence="11 12">
    <name type="scientific">Podospora aff. communis PSN243</name>
    <dbReference type="NCBI Taxonomy" id="3040156"/>
    <lineage>
        <taxon>Eukaryota</taxon>
        <taxon>Fungi</taxon>
        <taxon>Dikarya</taxon>
        <taxon>Ascomycota</taxon>
        <taxon>Pezizomycotina</taxon>
        <taxon>Sordariomycetes</taxon>
        <taxon>Sordariomycetidae</taxon>
        <taxon>Sordariales</taxon>
        <taxon>Podosporaceae</taxon>
        <taxon>Podospora</taxon>
    </lineage>
</organism>
<feature type="region of interest" description="Disordered" evidence="9">
    <location>
        <begin position="186"/>
        <end position="209"/>
    </location>
</feature>
<dbReference type="GO" id="GO:0003727">
    <property type="term" value="F:single-stranded RNA binding"/>
    <property type="evidence" value="ECO:0007669"/>
    <property type="project" value="TreeGrafter"/>
</dbReference>
<reference evidence="11" key="2">
    <citation type="submission" date="2023-05" db="EMBL/GenBank/DDBJ databases">
        <authorList>
            <consortium name="Lawrence Berkeley National Laboratory"/>
            <person name="Steindorff A."/>
            <person name="Hensen N."/>
            <person name="Bonometti L."/>
            <person name="Westerberg I."/>
            <person name="Brannstrom I.O."/>
            <person name="Guillou S."/>
            <person name="Cros-Aarteil S."/>
            <person name="Calhoun S."/>
            <person name="Haridas S."/>
            <person name="Kuo A."/>
            <person name="Mondo S."/>
            <person name="Pangilinan J."/>
            <person name="Riley R."/>
            <person name="Labutti K."/>
            <person name="Andreopoulos B."/>
            <person name="Lipzen A."/>
            <person name="Chen C."/>
            <person name="Yanf M."/>
            <person name="Daum C."/>
            <person name="Ng V."/>
            <person name="Clum A."/>
            <person name="Ohm R."/>
            <person name="Martin F."/>
            <person name="Silar P."/>
            <person name="Natvig D."/>
            <person name="Lalanne C."/>
            <person name="Gautier V."/>
            <person name="Ament-Velasquez S.L."/>
            <person name="Kruys A."/>
            <person name="Hutchinson M.I."/>
            <person name="Powell A.J."/>
            <person name="Barry K."/>
            <person name="Miller A.N."/>
            <person name="Grigoriev I.V."/>
            <person name="Debuchy R."/>
            <person name="Gladieux P."/>
            <person name="Thoren M.H."/>
            <person name="Johannesson H."/>
        </authorList>
    </citation>
    <scope>NUCLEOTIDE SEQUENCE</scope>
    <source>
        <strain evidence="11">PSN243</strain>
    </source>
</reference>
<evidence type="ECO:0000259" key="10">
    <source>
        <dbReference type="PROSITE" id="PS50967"/>
    </source>
</evidence>